<evidence type="ECO:0000313" key="3">
    <source>
        <dbReference type="Proteomes" id="UP001596147"/>
    </source>
</evidence>
<dbReference type="PANTHER" id="PTHR43037:SF1">
    <property type="entry name" value="BLL1128 PROTEIN"/>
    <property type="match status" value="1"/>
</dbReference>
<keyword evidence="2" id="KW-0378">Hydrolase</keyword>
<dbReference type="RefSeq" id="WP_382347075.1">
    <property type="nucleotide sequence ID" value="NZ_JBHSMC010000001.1"/>
</dbReference>
<proteinExistence type="predicted"/>
<comment type="caution">
    <text evidence="2">The sequence shown here is derived from an EMBL/GenBank/DDBJ whole genome shotgun (WGS) entry which is preliminary data.</text>
</comment>
<keyword evidence="3" id="KW-1185">Reference proteome</keyword>
<dbReference type="SUPFAM" id="SSF53474">
    <property type="entry name" value="alpha/beta-Hydrolases"/>
    <property type="match status" value="1"/>
</dbReference>
<gene>
    <name evidence="2" type="ORF">ACFPM4_01905</name>
</gene>
<accession>A0ABW0LGA6</accession>
<sequence length="250" mass="28359">MEYNRELLASKFLRLTYKTMPYRLFIPENYNDQESYPLVLFLHGGGERGTDNERHILINDGALVWTTSENQKKNPAFVLAPQSRDEADGGFGLTRDPEKPTEINLRRAFEISDDLKMAHEILMNVVEEYNIDNNRLYVTGLSQGGFGTYNLNMAYPDLFAAMVPIAGGGDPEKAELLVDKPLWNFHAEDDGIIPVSYSRNIINSIREAGGNPIYTEYSVDKGYNHGSWVPAYNNPELIDWVFQQVKGKKS</sequence>
<dbReference type="EMBL" id="JBHSMC010000001">
    <property type="protein sequence ID" value="MFC5463501.1"/>
    <property type="molecule type" value="Genomic_DNA"/>
</dbReference>
<dbReference type="InterPro" id="IPR029058">
    <property type="entry name" value="AB_hydrolase_fold"/>
</dbReference>
<dbReference type="Pfam" id="PF00756">
    <property type="entry name" value="Esterase"/>
    <property type="match status" value="1"/>
</dbReference>
<keyword evidence="1" id="KW-0732">Signal</keyword>
<dbReference type="InterPro" id="IPR000801">
    <property type="entry name" value="Esterase-like"/>
</dbReference>
<reference evidence="3" key="1">
    <citation type="journal article" date="2019" name="Int. J. Syst. Evol. Microbiol.">
        <title>The Global Catalogue of Microorganisms (GCM) 10K type strain sequencing project: providing services to taxonomists for standard genome sequencing and annotation.</title>
        <authorList>
            <consortium name="The Broad Institute Genomics Platform"/>
            <consortium name="The Broad Institute Genome Sequencing Center for Infectious Disease"/>
            <person name="Wu L."/>
            <person name="Ma J."/>
        </authorList>
    </citation>
    <scope>NUCLEOTIDE SEQUENCE [LARGE SCALE GENOMIC DNA]</scope>
    <source>
        <strain evidence="3">CGMCC 1.12237</strain>
    </source>
</reference>
<evidence type="ECO:0000313" key="2">
    <source>
        <dbReference type="EMBL" id="MFC5463501.1"/>
    </source>
</evidence>
<dbReference type="GO" id="GO:0016787">
    <property type="term" value="F:hydrolase activity"/>
    <property type="evidence" value="ECO:0007669"/>
    <property type="project" value="UniProtKB-KW"/>
</dbReference>
<dbReference type="Proteomes" id="UP001596147">
    <property type="component" value="Unassembled WGS sequence"/>
</dbReference>
<evidence type="ECO:0000256" key="1">
    <source>
        <dbReference type="ARBA" id="ARBA00022729"/>
    </source>
</evidence>
<protein>
    <submittedName>
        <fullName evidence="2">Alpha/beta hydrolase-fold protein</fullName>
    </submittedName>
</protein>
<dbReference type="PANTHER" id="PTHR43037">
    <property type="entry name" value="UNNAMED PRODUCT-RELATED"/>
    <property type="match status" value="1"/>
</dbReference>
<organism evidence="2 3">
    <name type="scientific">Lederbergia graminis</name>
    <dbReference type="NCBI Taxonomy" id="735518"/>
    <lineage>
        <taxon>Bacteria</taxon>
        <taxon>Bacillati</taxon>
        <taxon>Bacillota</taxon>
        <taxon>Bacilli</taxon>
        <taxon>Bacillales</taxon>
        <taxon>Bacillaceae</taxon>
        <taxon>Lederbergia</taxon>
    </lineage>
</organism>
<dbReference type="Gene3D" id="3.40.50.1820">
    <property type="entry name" value="alpha/beta hydrolase"/>
    <property type="match status" value="1"/>
</dbReference>
<name>A0ABW0LGA6_9BACI</name>
<dbReference type="InterPro" id="IPR050955">
    <property type="entry name" value="Plant_Biomass_Hydrol_Est"/>
</dbReference>